<dbReference type="GO" id="GO:0000139">
    <property type="term" value="C:Golgi membrane"/>
    <property type="evidence" value="ECO:0007669"/>
    <property type="project" value="UniProtKB-SubCell"/>
</dbReference>
<keyword evidence="7" id="KW-0812">Transmembrane</keyword>
<evidence type="ECO:0000256" key="11">
    <source>
        <dbReference type="ARBA" id="ARBA00023034"/>
    </source>
</evidence>
<comment type="catalytic activity">
    <reaction evidence="15">
        <text>3-O-(beta-D-xylosyl)-L-seryl-[protein] + UDP-alpha-D-galactose = 3-O-(beta-D-galactosyl-(1-&gt;4)-beta-D-xylosyl)-L-seryl-[protein] + UDP + H(+)</text>
        <dbReference type="Rhea" id="RHEA:15297"/>
        <dbReference type="Rhea" id="RHEA-COMP:12567"/>
        <dbReference type="Rhea" id="RHEA-COMP:12570"/>
        <dbReference type="ChEBI" id="CHEBI:15378"/>
        <dbReference type="ChEBI" id="CHEBI:58223"/>
        <dbReference type="ChEBI" id="CHEBI:66914"/>
        <dbReference type="ChEBI" id="CHEBI:132085"/>
        <dbReference type="ChEBI" id="CHEBI:132088"/>
        <dbReference type="EC" id="2.4.1.133"/>
    </reaction>
</comment>
<comment type="pathway">
    <text evidence="3 16">Protein modification; protein glycosylation.</text>
</comment>
<dbReference type="PANTHER" id="PTHR19300">
    <property type="entry name" value="BETA-1,4-GALACTOSYLTRANSFERASE"/>
    <property type="match status" value="1"/>
</dbReference>
<feature type="domain" description="Galactosyltransferase C-terminal" evidence="18">
    <location>
        <begin position="165"/>
        <end position="240"/>
    </location>
</feature>
<dbReference type="EMBL" id="UFQT01000292">
    <property type="protein sequence ID" value="SSX22899.1"/>
    <property type="molecule type" value="Genomic_DNA"/>
</dbReference>
<feature type="compositionally biased region" description="Basic residues" evidence="17">
    <location>
        <begin position="320"/>
        <end position="332"/>
    </location>
</feature>
<evidence type="ECO:0000256" key="6">
    <source>
        <dbReference type="ARBA" id="ARBA00022679"/>
    </source>
</evidence>
<sequence length="332" mass="38778">MRHKFSIMFLRSPLTKFISFCIIVSFIITLIIAALPVNLDSCNCENYLDTHNSIHEDVKRNKFYNAHLGSIDKPKLAILVPFRDRFDELLQFAPHLTDFLKKQQIPHHIFVLNQADRYRFNRASLINTGFLYTQHDFDYIAMHDVDLLPLNDQLNYSYVEHGSVFHVAAPDLHPKYGYPTFVGGILLVNREDFRHVNGMSNRYWGWGLEDDEFYVRLKEASIKVRRPENVSTGKADTFKHIHDKTHRRRDTTKCYNQREVTRKRDRETGLDTLKYEISSKNVVSIDDVTVTVLNIKLYCDKNLTPWCDCEGAPPQDQKSTAKRKARSSHNKN</sequence>
<keyword evidence="8 16" id="KW-0479">Metal-binding</keyword>
<protein>
    <recommendedName>
        <fullName evidence="16">Beta-1,4-N-acetylgalactosaminyltransferase</fullName>
        <ecNumber evidence="16">2.4.1.-</ecNumber>
    </recommendedName>
    <alternativeName>
        <fullName evidence="16">Beta-4-GalNAcT</fullName>
    </alternativeName>
</protein>
<dbReference type="PRINTS" id="PR02050">
    <property type="entry name" value="B14GALTRFASE"/>
</dbReference>
<dbReference type="GO" id="GO:0005975">
    <property type="term" value="P:carbohydrate metabolic process"/>
    <property type="evidence" value="ECO:0007669"/>
    <property type="project" value="InterPro"/>
</dbReference>
<dbReference type="Pfam" id="PF13733">
    <property type="entry name" value="Glyco_transf_7N"/>
    <property type="match status" value="1"/>
</dbReference>
<comment type="function">
    <text evidence="16">Catalyzes the transfer of galactose onto proteins or lipids.</text>
</comment>
<comment type="subcellular location">
    <subcellularLocation>
        <location evidence="2">Golgi apparatus membrane</location>
        <topology evidence="2">Single-pass type II membrane protein</topology>
    </subcellularLocation>
    <subcellularLocation>
        <location evidence="16">Membrane</location>
        <topology evidence="16">Single-pass type II membrane protein</topology>
    </subcellularLocation>
</comment>
<keyword evidence="10" id="KW-1133">Transmembrane helix</keyword>
<feature type="domain" description="Galactosyltransferase N-terminal" evidence="19">
    <location>
        <begin position="71"/>
        <end position="156"/>
    </location>
</feature>
<dbReference type="InterPro" id="IPR027995">
    <property type="entry name" value="Galactosyl_T_N"/>
</dbReference>
<comment type="cofactor">
    <cofactor evidence="1 16">
        <name>Mn(2+)</name>
        <dbReference type="ChEBI" id="CHEBI:29035"/>
    </cofactor>
</comment>
<evidence type="ECO:0000256" key="2">
    <source>
        <dbReference type="ARBA" id="ARBA00004323"/>
    </source>
</evidence>
<evidence type="ECO:0000256" key="9">
    <source>
        <dbReference type="ARBA" id="ARBA00022968"/>
    </source>
</evidence>
<dbReference type="InterPro" id="IPR027791">
    <property type="entry name" value="Galactosyl_T_C"/>
</dbReference>
<evidence type="ECO:0000256" key="12">
    <source>
        <dbReference type="ARBA" id="ARBA00023136"/>
    </source>
</evidence>
<dbReference type="EC" id="2.4.1.-" evidence="16"/>
<keyword evidence="14 16" id="KW-0464">Manganese</keyword>
<comment type="similarity">
    <text evidence="4 16">Belongs to the glycosyltransferase 7 family.</text>
</comment>
<dbReference type="GO" id="GO:0046872">
    <property type="term" value="F:metal ion binding"/>
    <property type="evidence" value="ECO:0007669"/>
    <property type="project" value="UniProtKB-UniRule"/>
</dbReference>
<keyword evidence="12" id="KW-0472">Membrane</keyword>
<evidence type="ECO:0000256" key="5">
    <source>
        <dbReference type="ARBA" id="ARBA00022676"/>
    </source>
</evidence>
<dbReference type="PANTHER" id="PTHR19300:SF30">
    <property type="entry name" value="BETA-1,4-GALACTOSYLTRANSFERASE 7"/>
    <property type="match status" value="1"/>
</dbReference>
<dbReference type="SUPFAM" id="SSF53448">
    <property type="entry name" value="Nucleotide-diphospho-sugar transferases"/>
    <property type="match status" value="1"/>
</dbReference>
<dbReference type="VEuPathDB" id="VectorBase:CSON007787"/>
<dbReference type="AlphaFoldDB" id="A0A336M1M5"/>
<dbReference type="OMA" id="PQTHPKY"/>
<evidence type="ECO:0000256" key="8">
    <source>
        <dbReference type="ARBA" id="ARBA00022723"/>
    </source>
</evidence>
<dbReference type="UniPathway" id="UPA00378"/>
<dbReference type="GO" id="GO:0030166">
    <property type="term" value="P:proteoglycan biosynthetic process"/>
    <property type="evidence" value="ECO:0007669"/>
    <property type="project" value="TreeGrafter"/>
</dbReference>
<evidence type="ECO:0000313" key="20">
    <source>
        <dbReference type="EMBL" id="SSX22899.1"/>
    </source>
</evidence>
<dbReference type="InterPro" id="IPR003859">
    <property type="entry name" value="Galactosyl_T"/>
</dbReference>
<keyword evidence="9 16" id="KW-0735">Signal-anchor</keyword>
<keyword evidence="6 16" id="KW-0808">Transferase</keyword>
<evidence type="ECO:0000259" key="18">
    <source>
        <dbReference type="Pfam" id="PF02709"/>
    </source>
</evidence>
<organism evidence="20">
    <name type="scientific">Culicoides sonorensis</name>
    <name type="common">Biting midge</name>
    <dbReference type="NCBI Taxonomy" id="179676"/>
    <lineage>
        <taxon>Eukaryota</taxon>
        <taxon>Metazoa</taxon>
        <taxon>Ecdysozoa</taxon>
        <taxon>Arthropoda</taxon>
        <taxon>Hexapoda</taxon>
        <taxon>Insecta</taxon>
        <taxon>Pterygota</taxon>
        <taxon>Neoptera</taxon>
        <taxon>Endopterygota</taxon>
        <taxon>Diptera</taxon>
        <taxon>Nematocera</taxon>
        <taxon>Chironomoidea</taxon>
        <taxon>Ceratopogonidae</taxon>
        <taxon>Ceratopogoninae</taxon>
        <taxon>Culicoides</taxon>
        <taxon>Monoculicoides</taxon>
    </lineage>
</organism>
<keyword evidence="13 16" id="KW-0325">Glycoprotein</keyword>
<dbReference type="GO" id="GO:0046525">
    <property type="term" value="F:xylosylprotein 4-beta-galactosyltransferase activity"/>
    <property type="evidence" value="ECO:0007669"/>
    <property type="project" value="UniProtKB-EC"/>
</dbReference>
<name>A0A336M1M5_CULSO</name>
<evidence type="ECO:0000256" key="10">
    <source>
        <dbReference type="ARBA" id="ARBA00022989"/>
    </source>
</evidence>
<dbReference type="Gene3D" id="3.90.550.10">
    <property type="entry name" value="Spore Coat Polysaccharide Biosynthesis Protein SpsA, Chain A"/>
    <property type="match status" value="1"/>
</dbReference>
<evidence type="ECO:0000256" key="4">
    <source>
        <dbReference type="ARBA" id="ARBA00005735"/>
    </source>
</evidence>
<keyword evidence="5 16" id="KW-0328">Glycosyltransferase</keyword>
<keyword evidence="11" id="KW-0333">Golgi apparatus</keyword>
<dbReference type="InterPro" id="IPR029044">
    <property type="entry name" value="Nucleotide-diphossugar_trans"/>
</dbReference>
<evidence type="ECO:0000256" key="14">
    <source>
        <dbReference type="ARBA" id="ARBA00023211"/>
    </source>
</evidence>
<evidence type="ECO:0000256" key="16">
    <source>
        <dbReference type="RuleBase" id="RU368121"/>
    </source>
</evidence>
<proteinExistence type="inferred from homology"/>
<dbReference type="Pfam" id="PF02709">
    <property type="entry name" value="Glyco_transf_7C"/>
    <property type="match status" value="1"/>
</dbReference>
<evidence type="ECO:0000259" key="19">
    <source>
        <dbReference type="Pfam" id="PF13733"/>
    </source>
</evidence>
<reference evidence="20" key="1">
    <citation type="submission" date="2018-07" db="EMBL/GenBank/DDBJ databases">
        <authorList>
            <person name="Quirk P.G."/>
            <person name="Krulwich T.A."/>
        </authorList>
    </citation>
    <scope>NUCLEOTIDE SEQUENCE</scope>
</reference>
<evidence type="ECO:0000256" key="15">
    <source>
        <dbReference type="ARBA" id="ARBA00051458"/>
    </source>
</evidence>
<accession>A0A336M1M5</accession>
<gene>
    <name evidence="20" type="primary">CSON007787</name>
</gene>
<evidence type="ECO:0000256" key="3">
    <source>
        <dbReference type="ARBA" id="ARBA00004922"/>
    </source>
</evidence>
<dbReference type="FunFam" id="3.90.550.10:FF:000062">
    <property type="entry name" value="beta-1,4-galactosyltransferase 7 isoform X1"/>
    <property type="match status" value="1"/>
</dbReference>
<evidence type="ECO:0000256" key="1">
    <source>
        <dbReference type="ARBA" id="ARBA00001936"/>
    </source>
</evidence>
<evidence type="ECO:0000256" key="13">
    <source>
        <dbReference type="ARBA" id="ARBA00023180"/>
    </source>
</evidence>
<feature type="region of interest" description="Disordered" evidence="17">
    <location>
        <begin position="311"/>
        <end position="332"/>
    </location>
</feature>
<evidence type="ECO:0000256" key="7">
    <source>
        <dbReference type="ARBA" id="ARBA00022692"/>
    </source>
</evidence>
<evidence type="ECO:0000256" key="17">
    <source>
        <dbReference type="SAM" id="MobiDB-lite"/>
    </source>
</evidence>